<proteinExistence type="predicted"/>
<reference evidence="6" key="1">
    <citation type="submission" date="2013-01" db="EMBL/GenBank/DDBJ databases">
        <title>Draft Genome Sequence of a Mulberry Tree, Morus notabilis C.K. Schneid.</title>
        <authorList>
            <person name="He N."/>
            <person name="Zhao S."/>
        </authorList>
    </citation>
    <scope>NUCLEOTIDE SEQUENCE</scope>
</reference>
<feature type="domain" description="ZNF598/HEL2 C2H2 zinc finger" evidence="4">
    <location>
        <begin position="189"/>
        <end position="220"/>
    </location>
</feature>
<sequence length="780" mass="85493">MGLYFALAVVSAKLAQADSALFACGGGTRWMIAALFVRRHYNGLRMDPAATGKSAQPVSFDSDSSAKIIIAAFARASLESFLSPRLSYALGDYTRMINDFAIFPADPTEGQVGTYWYQEGTQAYFDDLDRYKIIKAMCRLSCSVCDKTNERSKVFTRKGEFKNVEHLRSHLIHRHGLLMCSLCLESRKIHFRQAHFLCEDEACLEKKFVVYATESEMKRHNVMEHGGRMSRCKRLTSLQIPISFHYRRGAQQDRHGRGRRFPSDRTEIQLPPSIQASLETANAESSRGTLSSAGAVSNHRETSEFESVGSFEVLATVDSEPSSISSDALRQIPRTARLEDSSFPPLPAAPSRGKKKRKNAFGGLDGNSTASLLHPQNNAALSIRNNSPAWLAANRPPNLLGCSSQQPRHVLNSGRLSSSSSPSILHSRSTTRSTHLSPSYESTVSVSLVKSHEPSSSGTGSSSRNSTTKTTFTHSASLLNLTARGFSGNSISSFPPVSAVLTAKSATSILTLLKAEDVNSANKSLVVRIRVALENDEKKYAAFKEISSKYRHDLINTEEYLACVCQFGLSHLVLELARLCPDPEKQKELVETYNFNTRGCGSHVNNLGNDSGLSKNMRSLKKGKEKCQENEISAAKDVLVESIISSMKKLESNYKSLVDRTDVLSKDDPHSAKGKSKILVDDKQSQNGSQSNGDSSKKNLGNGGAGNKHQKKTSKFLRNRLGSDAATVIEHGGSDASSDMNEVKIDEDKDPPEGLPVCGVWKNGGGQRLMAMTQRNHRKR</sequence>
<feature type="compositionally biased region" description="Low complexity" evidence="1">
    <location>
        <begin position="685"/>
        <end position="700"/>
    </location>
</feature>
<dbReference type="PANTHER" id="PTHR22938:SF19">
    <property type="entry name" value="RING-TYPE E3 UBIQUITIN TRANSFERASE"/>
    <property type="match status" value="1"/>
</dbReference>
<evidence type="ECO:0000313" key="5">
    <source>
        <dbReference type="EMBL" id="EXB53831.1"/>
    </source>
</evidence>
<evidence type="ECO:0000259" key="4">
    <source>
        <dbReference type="Pfam" id="PF23230"/>
    </source>
</evidence>
<evidence type="ECO:0000313" key="6">
    <source>
        <dbReference type="Proteomes" id="UP000030645"/>
    </source>
</evidence>
<feature type="region of interest" description="Disordered" evidence="1">
    <location>
        <begin position="664"/>
        <end position="711"/>
    </location>
</feature>
<feature type="region of interest" description="Disordered" evidence="1">
    <location>
        <begin position="401"/>
        <end position="469"/>
    </location>
</feature>
<keyword evidence="2" id="KW-0732">Signal</keyword>
<dbReference type="InterPro" id="IPR056437">
    <property type="entry name" value="Znf-C2H2_ZNF598/HEL2"/>
</dbReference>
<dbReference type="Proteomes" id="UP000030645">
    <property type="component" value="Unassembled WGS sequence"/>
</dbReference>
<organism evidence="5 6">
    <name type="scientific">Morus notabilis</name>
    <dbReference type="NCBI Taxonomy" id="981085"/>
    <lineage>
        <taxon>Eukaryota</taxon>
        <taxon>Viridiplantae</taxon>
        <taxon>Streptophyta</taxon>
        <taxon>Embryophyta</taxon>
        <taxon>Tracheophyta</taxon>
        <taxon>Spermatophyta</taxon>
        <taxon>Magnoliopsida</taxon>
        <taxon>eudicotyledons</taxon>
        <taxon>Gunneridae</taxon>
        <taxon>Pentapetalae</taxon>
        <taxon>rosids</taxon>
        <taxon>fabids</taxon>
        <taxon>Rosales</taxon>
        <taxon>Moraceae</taxon>
        <taxon>Moreae</taxon>
        <taxon>Morus</taxon>
    </lineage>
</organism>
<protein>
    <submittedName>
        <fullName evidence="5">Uncharacterized protein</fullName>
    </submittedName>
</protein>
<dbReference type="eggNOG" id="KOG2231">
    <property type="taxonomic scope" value="Eukaryota"/>
</dbReference>
<name>W9QT60_9ROSA</name>
<dbReference type="GO" id="GO:0061630">
    <property type="term" value="F:ubiquitin protein ligase activity"/>
    <property type="evidence" value="ECO:0007669"/>
    <property type="project" value="InterPro"/>
</dbReference>
<dbReference type="Pfam" id="PF23202">
    <property type="entry name" value="PAH_ZNF598"/>
    <property type="match status" value="1"/>
</dbReference>
<evidence type="ECO:0000256" key="1">
    <source>
        <dbReference type="SAM" id="MobiDB-lite"/>
    </source>
</evidence>
<dbReference type="PANTHER" id="PTHR22938">
    <property type="entry name" value="ZINC FINGER PROTEIN 598"/>
    <property type="match status" value="1"/>
</dbReference>
<dbReference type="EMBL" id="KE344123">
    <property type="protein sequence ID" value="EXB53831.1"/>
    <property type="molecule type" value="Genomic_DNA"/>
</dbReference>
<feature type="region of interest" description="Disordered" evidence="1">
    <location>
        <begin position="335"/>
        <end position="372"/>
    </location>
</feature>
<feature type="compositionally biased region" description="Polar residues" evidence="1">
    <location>
        <begin position="439"/>
        <end position="448"/>
    </location>
</feature>
<keyword evidence="6" id="KW-1185">Reference proteome</keyword>
<dbReference type="STRING" id="981085.W9QT60"/>
<feature type="signal peptide" evidence="2">
    <location>
        <begin position="1"/>
        <end position="17"/>
    </location>
</feature>
<feature type="region of interest" description="Disordered" evidence="1">
    <location>
        <begin position="726"/>
        <end position="780"/>
    </location>
</feature>
<gene>
    <name evidence="5" type="ORF">L484_003266</name>
</gene>
<accession>W9QT60</accession>
<dbReference type="GO" id="GO:0072344">
    <property type="term" value="P:rescue of stalled ribosome"/>
    <property type="evidence" value="ECO:0007669"/>
    <property type="project" value="InterPro"/>
</dbReference>
<feature type="compositionally biased region" description="Basic and acidic residues" evidence="1">
    <location>
        <begin position="250"/>
        <end position="267"/>
    </location>
</feature>
<feature type="domain" description="ZNF598/HEL2 PAH" evidence="3">
    <location>
        <begin position="520"/>
        <end position="594"/>
    </location>
</feature>
<dbReference type="GO" id="GO:0016567">
    <property type="term" value="P:protein ubiquitination"/>
    <property type="evidence" value="ECO:0007669"/>
    <property type="project" value="TreeGrafter"/>
</dbReference>
<feature type="region of interest" description="Disordered" evidence="1">
    <location>
        <begin position="248"/>
        <end position="302"/>
    </location>
</feature>
<feature type="compositionally biased region" description="Polar residues" evidence="1">
    <location>
        <begin position="272"/>
        <end position="295"/>
    </location>
</feature>
<dbReference type="InterPro" id="IPR044288">
    <property type="entry name" value="ZNF598/HEL2"/>
</dbReference>
<dbReference type="AlphaFoldDB" id="W9QT60"/>
<evidence type="ECO:0000256" key="2">
    <source>
        <dbReference type="SAM" id="SignalP"/>
    </source>
</evidence>
<evidence type="ECO:0000259" key="3">
    <source>
        <dbReference type="Pfam" id="PF23202"/>
    </source>
</evidence>
<dbReference type="InterPro" id="IPR057634">
    <property type="entry name" value="PAH_ZNF598/HEL2"/>
</dbReference>
<feature type="chain" id="PRO_5004930914" evidence="2">
    <location>
        <begin position="18"/>
        <end position="780"/>
    </location>
</feature>
<dbReference type="GO" id="GO:0043022">
    <property type="term" value="F:ribosome binding"/>
    <property type="evidence" value="ECO:0007669"/>
    <property type="project" value="TreeGrafter"/>
</dbReference>
<feature type="compositionally biased region" description="Low complexity" evidence="1">
    <location>
        <begin position="413"/>
        <end position="437"/>
    </location>
</feature>
<feature type="compositionally biased region" description="Low complexity" evidence="1">
    <location>
        <begin position="455"/>
        <end position="469"/>
    </location>
</feature>
<dbReference type="Pfam" id="PF23230">
    <property type="entry name" value="zf-C2H2_13"/>
    <property type="match status" value="1"/>
</dbReference>